<dbReference type="Gene3D" id="1.25.40.1010">
    <property type="match status" value="2"/>
</dbReference>
<evidence type="ECO:0000313" key="6">
    <source>
        <dbReference type="Proteomes" id="UP000001396"/>
    </source>
</evidence>
<gene>
    <name evidence="5" type="ORF">PPL_06370</name>
</gene>
<dbReference type="PROSITE" id="PS50005">
    <property type="entry name" value="TPR"/>
    <property type="match status" value="1"/>
</dbReference>
<sequence>MAPPKKTKNNAATTAATAATTAASSSTTNGSNNSTTTVDELSKKDRNALTSVSKLYDEKKYKKALKEANDFLKLHPNNIDCQCFKTLIIYKLNKKEEAHDLAKSILRANLSSFTAWHTLGFLHRQDKNYAEALKCFRNASKHNKESVQILKDLSLVQIYQRDHIGLKDTYTTLLHLQPTNKGNWIGLILTNHLLGNLTKACSILTDFFDVLDQKENVGLKFTELQLYKCMILEEMGEYDQALSILKDNEKQLLDKLYVKQKIGELLLKKKQFGEAEKIFKELLKANSENYLYHQKLWEAKQIQSLDGLSEAQTKVMIELYDSLIKEYPKSMMAQKIPLKFLDANSSLFRDRLIKFAKHFLTKGIPSLFNNLKSLYGNADKVKVIEKLFLDNYQSLVDNQTLVVESSVAADAAAAVTKEPPSTFLWTLYFLTYHYDRVGNAERAFHYLDEAIKHTPTSVDLYTTKAKLLKHQGNLDAAAECYEYARKMDMADRYLNTKSTLYALRNDDIESSQKIFSYIIDKNENFLKNITDFQCQWYEKEAGLSYMRQAEYGQALKMLYYVEKHFNEFIDDQFDFHNHIQKKLTLRSYIQFLRWEDNIYKNKPYHDAAILIIKKPWTPKPESDEEKQKREKLVQQHKDSPTYDSEGNIIEFDDDPHGDRLACVSDVFVPANKFLDNLLKYNPDSIPVHEVACQVYIASKKYQLALVSLLKLKKECPENPLYHRYLVALFAAVEADKEIKDTDKQSIADQREQLLGGADVTLAQYNEKYAGAHSDSVAHRFVVGEALFAITGDKNQALAKIMDLSGAATWKNCQDNLNQIALVFGDEDAKRYREICHQRFPTAKCFKEPEVKVATPTTEPAGALETTTTETKQNGTAQ</sequence>
<dbReference type="GeneID" id="31361852"/>
<name>D3BCZ2_HETP5</name>
<keyword evidence="6" id="KW-1185">Reference proteome</keyword>
<dbReference type="EMBL" id="ADBJ01000028">
    <property type="protein sequence ID" value="EFA80784.1"/>
    <property type="molecule type" value="Genomic_DNA"/>
</dbReference>
<evidence type="ECO:0000256" key="4">
    <source>
        <dbReference type="SAM" id="MobiDB-lite"/>
    </source>
</evidence>
<dbReference type="InParanoid" id="D3BCZ2"/>
<feature type="repeat" description="TPR" evidence="3">
    <location>
        <begin position="113"/>
        <end position="146"/>
    </location>
</feature>
<dbReference type="Pfam" id="PF07719">
    <property type="entry name" value="TPR_2"/>
    <property type="match status" value="1"/>
</dbReference>
<dbReference type="Pfam" id="PF12569">
    <property type="entry name" value="NatA_aux_su"/>
    <property type="match status" value="2"/>
</dbReference>
<evidence type="ECO:0000256" key="3">
    <source>
        <dbReference type="PROSITE-ProRule" id="PRU00339"/>
    </source>
</evidence>
<feature type="compositionally biased region" description="Low complexity" evidence="4">
    <location>
        <begin position="853"/>
        <end position="870"/>
    </location>
</feature>
<organism evidence="5 6">
    <name type="scientific">Heterostelium pallidum (strain ATCC 26659 / Pp 5 / PN500)</name>
    <name type="common">Cellular slime mold</name>
    <name type="synonym">Polysphondylium pallidum</name>
    <dbReference type="NCBI Taxonomy" id="670386"/>
    <lineage>
        <taxon>Eukaryota</taxon>
        <taxon>Amoebozoa</taxon>
        <taxon>Evosea</taxon>
        <taxon>Eumycetozoa</taxon>
        <taxon>Dictyostelia</taxon>
        <taxon>Acytosteliales</taxon>
        <taxon>Acytosteliaceae</taxon>
        <taxon>Heterostelium</taxon>
    </lineage>
</organism>
<dbReference type="PANTHER" id="PTHR22767">
    <property type="entry name" value="N-TERMINAL ACETYLTRANSFERASE-RELATED"/>
    <property type="match status" value="1"/>
</dbReference>
<dbReference type="InterPro" id="IPR021183">
    <property type="entry name" value="NatA_aux_su"/>
</dbReference>
<comment type="caution">
    <text evidence="5">The sequence shown here is derived from an EMBL/GenBank/DDBJ whole genome shotgun (WGS) entry which is preliminary data.</text>
</comment>
<dbReference type="PANTHER" id="PTHR22767:SF2">
    <property type="entry name" value="N(ALPHA)-ACETYLTRANSFERASE 15_16, ISOFORM A"/>
    <property type="match status" value="1"/>
</dbReference>
<evidence type="ECO:0000256" key="2">
    <source>
        <dbReference type="ARBA" id="ARBA00022803"/>
    </source>
</evidence>
<keyword evidence="2 3" id="KW-0802">TPR repeat</keyword>
<dbReference type="FunCoup" id="D3BCZ2">
    <property type="interactions" value="888"/>
</dbReference>
<dbReference type="AlphaFoldDB" id="D3BCZ2"/>
<dbReference type="STRING" id="670386.D3BCZ2"/>
<dbReference type="OMA" id="MEMRADY"/>
<accession>D3BCZ2</accession>
<dbReference type="RefSeq" id="XP_020432903.1">
    <property type="nucleotide sequence ID" value="XM_020577229.1"/>
</dbReference>
<keyword evidence="1" id="KW-0677">Repeat</keyword>
<dbReference type="GO" id="GO:0005737">
    <property type="term" value="C:cytoplasm"/>
    <property type="evidence" value="ECO:0007669"/>
    <property type="project" value="UniProtKB-ARBA"/>
</dbReference>
<dbReference type="InterPro" id="IPR013105">
    <property type="entry name" value="TPR_2"/>
</dbReference>
<dbReference type="SMART" id="SM00028">
    <property type="entry name" value="TPR"/>
    <property type="match status" value="4"/>
</dbReference>
<reference evidence="5 6" key="1">
    <citation type="journal article" date="2011" name="Genome Res.">
        <title>Phylogeny-wide analysis of social amoeba genomes highlights ancient origins for complex intercellular communication.</title>
        <authorList>
            <person name="Heidel A.J."/>
            <person name="Lawal H.M."/>
            <person name="Felder M."/>
            <person name="Schilde C."/>
            <person name="Helps N.R."/>
            <person name="Tunggal B."/>
            <person name="Rivero F."/>
            <person name="John U."/>
            <person name="Schleicher M."/>
            <person name="Eichinger L."/>
            <person name="Platzer M."/>
            <person name="Noegel A.A."/>
            <person name="Schaap P."/>
            <person name="Gloeckner G."/>
        </authorList>
    </citation>
    <scope>NUCLEOTIDE SEQUENCE [LARGE SCALE GENOMIC DNA]</scope>
    <source>
        <strain evidence="6">ATCC 26659 / Pp 5 / PN500</strain>
    </source>
</reference>
<feature type="region of interest" description="Disordered" evidence="4">
    <location>
        <begin position="618"/>
        <end position="647"/>
    </location>
</feature>
<feature type="compositionally biased region" description="Basic and acidic residues" evidence="4">
    <location>
        <begin position="625"/>
        <end position="640"/>
    </location>
</feature>
<evidence type="ECO:0000313" key="5">
    <source>
        <dbReference type="EMBL" id="EFA80784.1"/>
    </source>
</evidence>
<feature type="region of interest" description="Disordered" evidence="4">
    <location>
        <begin position="853"/>
        <end position="877"/>
    </location>
</feature>
<dbReference type="Proteomes" id="UP000001396">
    <property type="component" value="Unassembled WGS sequence"/>
</dbReference>
<dbReference type="Gene3D" id="1.25.40.1040">
    <property type="match status" value="1"/>
</dbReference>
<evidence type="ECO:0000256" key="1">
    <source>
        <dbReference type="ARBA" id="ARBA00022737"/>
    </source>
</evidence>
<feature type="region of interest" description="Disordered" evidence="4">
    <location>
        <begin position="1"/>
        <end position="43"/>
    </location>
</feature>
<feature type="compositionally biased region" description="Low complexity" evidence="4">
    <location>
        <begin position="9"/>
        <end position="37"/>
    </location>
</feature>
<proteinExistence type="predicted"/>
<dbReference type="SUPFAM" id="SSF48452">
    <property type="entry name" value="TPR-like"/>
    <property type="match status" value="2"/>
</dbReference>
<protein>
    <submittedName>
        <fullName evidence="5">Tetratricopeptide-like helical domain-containing protein</fullName>
    </submittedName>
</protein>
<dbReference type="InterPro" id="IPR019734">
    <property type="entry name" value="TPR_rpt"/>
</dbReference>
<dbReference type="InterPro" id="IPR011990">
    <property type="entry name" value="TPR-like_helical_dom_sf"/>
</dbReference>
<dbReference type="PIRSF" id="PIRSF000422">
    <property type="entry name" value="N-terminal-AcTrfase-A_aux_su"/>
    <property type="match status" value="1"/>
</dbReference>